<organism evidence="1 2">
    <name type="scientific">Fusarium decemcellulare</name>
    <dbReference type="NCBI Taxonomy" id="57161"/>
    <lineage>
        <taxon>Eukaryota</taxon>
        <taxon>Fungi</taxon>
        <taxon>Dikarya</taxon>
        <taxon>Ascomycota</taxon>
        <taxon>Pezizomycotina</taxon>
        <taxon>Sordariomycetes</taxon>
        <taxon>Hypocreomycetidae</taxon>
        <taxon>Hypocreales</taxon>
        <taxon>Nectriaceae</taxon>
        <taxon>Fusarium</taxon>
        <taxon>Fusarium decemcellulare species complex</taxon>
    </lineage>
</organism>
<comment type="caution">
    <text evidence="1">The sequence shown here is derived from an EMBL/GenBank/DDBJ whole genome shotgun (WGS) entry which is preliminary data.</text>
</comment>
<reference evidence="1" key="1">
    <citation type="submission" date="2022-08" db="EMBL/GenBank/DDBJ databases">
        <title>Genome Sequence of Fusarium decemcellulare.</title>
        <authorList>
            <person name="Buettner E."/>
        </authorList>
    </citation>
    <scope>NUCLEOTIDE SEQUENCE</scope>
    <source>
        <strain evidence="1">Babe19</strain>
    </source>
</reference>
<gene>
    <name evidence="1" type="ORF">NM208_g2288</name>
</gene>
<keyword evidence="2" id="KW-1185">Reference proteome</keyword>
<protein>
    <submittedName>
        <fullName evidence="1">Uncharacterized protein</fullName>
    </submittedName>
</protein>
<accession>A0ACC1STC6</accession>
<sequence length="1820" mass="203621">MVDVDKPAPACPVDEEVNDESSTETEAEHPDADGHSADEESAPEDVENEDRSVASTEISETATLDILGIPSRIAPWKVYDEAQPALGLNRPWGESDYDDYDEVIMEAAQATPVEDYEDVETWNCMKEIRRRISTFSTAIIFLGTPHRAESIDVLEDELHNLMSLPGPSVKKGIIAKIKEVAHQVTDVNIRALSGNLFSRVVNINVFYLPRLTEELKTKDWPTMPEPEKPVHRDQASSPSLSQQEDTSETLQRSPMPWIDLPPPPASPFSRYTLTTSHWLEVDSQYSQSAIDHLSLVRGDEGVDEEDNWVTKVHGRFVTNYYPLKVVPGLIQRQAALLSLAPSIRYPSVHMEPSFPASHIPEFPDWIVNHQNKFREFQRCLGPRVLYIQGVPDAVRTAMISQYLHTFDERNLSYIENLYGAHTFYFEFHKYDNRCNTIRAMLITFLNEMCWRCWSSPSCSYVASKTLDTLDYLPCWALSDLFNLFDEVRQNISVRNMAIYLSCLDNCIEEERNWFLGTVLKQHSHSDLNYRLIVTTSTPISLLQGSVPESRVLSVSGCPVPLTIDETGIDTSGLLIRLEDLLHRRPVLNSLELDLKALIKDCQRVPHLGYRILDWLGHFGRGMSIRSISSTIEKLRPVTPGNILNVIVGSLDSEKRAWAALVYRWMNHAIEPLTIEELGHALATSSEGDRSSLDVDYEDLSDDLRRVFAGIIVADGRDLKFSDDSFYNVVMAGLEAGKDEEPPSFAHGIIAETCLKYLMCFEVQSKYRKLAVDNYGGDMHKRPLFLPRDDLLEYAVQYWAEHYRLAGSDRPVALALEFFRKHETRNRWAEAHYLLSNPFTRIHRTYYSSVPLIAALGLDDVMADQLEYEKDSEWFHKDCWLALTESARRRHKSILYMLLDHAQDDEPGLRDAIFWAISSNNEELLIPLVNRAVSMKNFCWPDFILSRAALVGSNSVISAMSEMGVNLHDTINHPLHAAIVWGQEPTVRLLLESGVDPNSRNASGKTPLETAIQKCQPEIVETLLEKGASLGDDQGLSLVNTAIVASDTGSLKVLLNAKANFEGGDPDAWQPWLQLARRPIINAADFARPDCLRLLVESGADPSTECNQGSVLYLICHRSDQLGNCRLLLEKGADPNQTYKDKEMMLIHMLRSNMTEMVDLFHEYGANFDSLDTWEDGDLKTPLSYAADQCSFGVLKAVLDNGASVDYVPEGAESALFAAAWRGDDAKKLELLLELGADIHWTRESDGWTPLHIGYDESATVSLLLEHGADIERQCEDGTVLMMAARWGYPETLKTALAHRPNLDAVSDYSPKDEIYGDTALVLAVKAGEFDCANSLLDAGAKLSESLQDINFLMKFLDKKLQSEEAAKQFLEACLERGLKPDQVDENENTALHGIGSSTPTSLIKFLIDSGSPVDTPNTTGLTPLAVSVQQHNHDAAKLLLSKGAQATVCGPGFGNLLFVACQHTPTDIPVSSTIEILKLLIEAKADVNAPGPEPSRPPLLYTAIHSKADEPVRRELVQYLVEEARVYVDAPSGSQLHPIIAAIQQRDSQLMQYLIRRGANVNVADSQGRRVTHHAVWMDPGNRRRYRILAQAGADWQASDSYGRTPLHLAASFGYTPEIAWLFRHFPNLDVNIRDADGWTPLMWACRLDASNDFAVEELKKLGADIWPKSNNGEWSALKLAGLSNMDVATQQILQPQESERDRVTSDGVKETWDPLFHFSEPGKVHNDIFCDSCLVDITGPRYKCTTCEPTFDLCFKCFPHRGTMHDSDHQFQEDIETGDADSTHDEEASDRGANGSGGSKRESEEESEESEDEPGSTGE</sequence>
<dbReference type="Proteomes" id="UP001148629">
    <property type="component" value="Unassembled WGS sequence"/>
</dbReference>
<proteinExistence type="predicted"/>
<evidence type="ECO:0000313" key="1">
    <source>
        <dbReference type="EMBL" id="KAJ3545872.1"/>
    </source>
</evidence>
<evidence type="ECO:0000313" key="2">
    <source>
        <dbReference type="Proteomes" id="UP001148629"/>
    </source>
</evidence>
<name>A0ACC1STC6_9HYPO</name>
<dbReference type="EMBL" id="JANRMS010000134">
    <property type="protein sequence ID" value="KAJ3545872.1"/>
    <property type="molecule type" value="Genomic_DNA"/>
</dbReference>